<evidence type="ECO:0000256" key="1">
    <source>
        <dbReference type="ARBA" id="ARBA00022737"/>
    </source>
</evidence>
<evidence type="ECO:0000313" key="5">
    <source>
        <dbReference type="Proteomes" id="UP001213000"/>
    </source>
</evidence>
<dbReference type="InterPro" id="IPR027417">
    <property type="entry name" value="P-loop_NTPase"/>
</dbReference>
<feature type="compositionally biased region" description="Polar residues" evidence="2">
    <location>
        <begin position="105"/>
        <end position="120"/>
    </location>
</feature>
<dbReference type="PANTHER" id="PTHR10039:SF14">
    <property type="entry name" value="NACHT DOMAIN-CONTAINING PROTEIN"/>
    <property type="match status" value="1"/>
</dbReference>
<gene>
    <name evidence="4" type="ORF">NP233_g358</name>
</gene>
<feature type="compositionally biased region" description="Polar residues" evidence="2">
    <location>
        <begin position="65"/>
        <end position="74"/>
    </location>
</feature>
<comment type="caution">
    <text evidence="4">The sequence shown here is derived from an EMBL/GenBank/DDBJ whole genome shotgun (WGS) entry which is preliminary data.</text>
</comment>
<dbReference type="PROSITE" id="PS50837">
    <property type="entry name" value="NACHT"/>
    <property type="match status" value="2"/>
</dbReference>
<name>A0AAD5YVV7_9AGAR</name>
<dbReference type="InterPro" id="IPR056884">
    <property type="entry name" value="NPHP3-like_N"/>
</dbReference>
<feature type="region of interest" description="Disordered" evidence="2">
    <location>
        <begin position="105"/>
        <end position="132"/>
    </location>
</feature>
<feature type="region of interest" description="Disordered" evidence="2">
    <location>
        <begin position="1"/>
        <end position="74"/>
    </location>
</feature>
<keyword evidence="1" id="KW-0677">Repeat</keyword>
<feature type="domain" description="NACHT" evidence="3">
    <location>
        <begin position="244"/>
        <end position="399"/>
    </location>
</feature>
<keyword evidence="5" id="KW-1185">Reference proteome</keyword>
<proteinExistence type="predicted"/>
<organism evidence="4 5">
    <name type="scientific">Leucocoprinus birnbaumii</name>
    <dbReference type="NCBI Taxonomy" id="56174"/>
    <lineage>
        <taxon>Eukaryota</taxon>
        <taxon>Fungi</taxon>
        <taxon>Dikarya</taxon>
        <taxon>Basidiomycota</taxon>
        <taxon>Agaricomycotina</taxon>
        <taxon>Agaricomycetes</taxon>
        <taxon>Agaricomycetidae</taxon>
        <taxon>Agaricales</taxon>
        <taxon>Agaricineae</taxon>
        <taxon>Agaricaceae</taxon>
        <taxon>Leucocoprinus</taxon>
    </lineage>
</organism>
<dbReference type="Pfam" id="PF24883">
    <property type="entry name" value="NPHP3_N"/>
    <property type="match status" value="2"/>
</dbReference>
<feature type="domain" description="NACHT" evidence="3">
    <location>
        <begin position="748"/>
        <end position="867"/>
    </location>
</feature>
<dbReference type="SUPFAM" id="SSF52540">
    <property type="entry name" value="P-loop containing nucleoside triphosphate hydrolases"/>
    <property type="match status" value="2"/>
</dbReference>
<evidence type="ECO:0000259" key="3">
    <source>
        <dbReference type="PROSITE" id="PS50837"/>
    </source>
</evidence>
<feature type="compositionally biased region" description="Polar residues" evidence="2">
    <location>
        <begin position="1"/>
        <end position="18"/>
    </location>
</feature>
<dbReference type="InterPro" id="IPR007111">
    <property type="entry name" value="NACHT_NTPase"/>
</dbReference>
<sequence>MPSSSTLQLPGSESTSLGGQIRRAFSKFRRSPSPTPRRPIQATQPDHDLPTTNTTTGNVEPLASQEPQNTETLSVGTRKTYVILEANVEPTPGLSEQQHPIANHNSIENSTRDATGTGLSAPSRLPESFNPTSSAAFTHQLANHPVADIHRPSNSFFNYAHSFRVKDSTFINDNRTIYPVTFMQNLNEGYAANVILDILSGRRVLDAEVDASGRIYAPRCHPGTRKELRERLIKWILDENRSQTLVWLVGPAGAGKSAVAQTFAEYCQSIQQLGASFFFSRLEGRVSTNGLVATIVYQLAIQYPDYQTEIVHILSRDRSILDKTLPIQFNKLIIEPMEALASRLSKPTLSEKPLLIVLDGLDECNDEVAQRQIVGLIGKYVQLAILSLHPLVWLLCSRPEWHIGREFTLAERPFIWKRENISCNSPQDIADVYCILKTRLQEVYNDFTTVEPKPSWPEGQRLRQISELVGGLPILADTIYRFIRDGDGTPDSMLDQCISYLATPGKSKSVNPLRRLDQFYQHTMGRVRDCDLPKAKLILAFYILSPTLEPLPSAMGANFGNVLEVARFLRLEKDTLYKVLRGLYSVVDVPSAETAHQKPLLFFHKFFSDFLQDPARAGGYALDMDQLRYDIAILTLRWHNDFLRSTCKLERCPNVPHRESWLIRPQHVIDTSTAEYWKNLNNLNRLKLFVRLNCWQICWNTALTILKTRVPPSYGTPNEAFFEGHSRLNTELLQNLVMWLLNPNRLSSFIWVRGPAGAGKTALADAFAEQCRELDQLGGVYFFSIFQRYDPLKGFIAAIAHQLAEKDVSYKRLLLCSLTRDPSILDKSLQAQFKELIIEPFHNLSLQYSAVGLILEPVVIIIDGLDECMNEDAQCKIVSLIAECNNHEGSAFPLLWVVFSRPTWSLQRTFASPDLVPKYERHEITVDAAANLADVYLLLKDGLKDITDKSHLPAQWPGEAKLQRLATSIGGLPILASIVLRFICDQNSKPDTQLDFCLMTLESGLNRNNPLEKLDAFYRQIIHRVPHQILSITKDILAFQFLVCLGDTPPNHGSVSIFEAARFLQIDKDTFCQSLSYLQLPVIKLPPREAAHRTPLLFFHKSFSDFLQDASRSQQYAIDLDQARLKLTILATRWKNRFIQSNCELQNCPSPAFDEYSLTDPLWIRDAKANG</sequence>
<dbReference type="PANTHER" id="PTHR10039">
    <property type="entry name" value="AMELOGENIN"/>
    <property type="match status" value="1"/>
</dbReference>
<evidence type="ECO:0000256" key="2">
    <source>
        <dbReference type="SAM" id="MobiDB-lite"/>
    </source>
</evidence>
<dbReference type="Proteomes" id="UP001213000">
    <property type="component" value="Unassembled WGS sequence"/>
</dbReference>
<dbReference type="AlphaFoldDB" id="A0AAD5YVV7"/>
<protein>
    <recommendedName>
        <fullName evidence="3">NACHT domain-containing protein</fullName>
    </recommendedName>
</protein>
<reference evidence="4" key="1">
    <citation type="submission" date="2022-07" db="EMBL/GenBank/DDBJ databases">
        <title>Genome Sequence of Leucocoprinus birnbaumii.</title>
        <authorList>
            <person name="Buettner E."/>
        </authorList>
    </citation>
    <scope>NUCLEOTIDE SEQUENCE</scope>
    <source>
        <strain evidence="4">VT141</strain>
    </source>
</reference>
<accession>A0AAD5YVV7</accession>
<dbReference type="Gene3D" id="3.40.50.300">
    <property type="entry name" value="P-loop containing nucleotide triphosphate hydrolases"/>
    <property type="match status" value="2"/>
</dbReference>
<dbReference type="EMBL" id="JANIEX010000009">
    <property type="protein sequence ID" value="KAJ3576566.1"/>
    <property type="molecule type" value="Genomic_DNA"/>
</dbReference>
<evidence type="ECO:0000313" key="4">
    <source>
        <dbReference type="EMBL" id="KAJ3576566.1"/>
    </source>
</evidence>